<dbReference type="InterPro" id="IPR042177">
    <property type="entry name" value="Cell/Rod_1"/>
</dbReference>
<evidence type="ECO:0000256" key="5">
    <source>
        <dbReference type="SAM" id="Phobius"/>
    </source>
</evidence>
<dbReference type="NCBIfam" id="NF010532">
    <property type="entry name" value="PRK13922.9-3"/>
    <property type="match status" value="1"/>
</dbReference>
<evidence type="ECO:0000256" key="4">
    <source>
        <dbReference type="ARBA" id="ARBA00032089"/>
    </source>
</evidence>
<keyword evidence="5" id="KW-0812">Transmembrane</keyword>
<dbReference type="Proteomes" id="UP000245647">
    <property type="component" value="Unassembled WGS sequence"/>
</dbReference>
<evidence type="ECO:0000256" key="1">
    <source>
        <dbReference type="ARBA" id="ARBA00009369"/>
    </source>
</evidence>
<evidence type="ECO:0000259" key="6">
    <source>
        <dbReference type="Pfam" id="PF04085"/>
    </source>
</evidence>
<keyword evidence="8" id="KW-1185">Reference proteome</keyword>
<name>A0A2U2PFE9_9SPHI</name>
<dbReference type="InterPro" id="IPR042175">
    <property type="entry name" value="Cell/Rod_MreC_2"/>
</dbReference>
<dbReference type="EMBL" id="QEAS01000011">
    <property type="protein sequence ID" value="PWG79982.1"/>
    <property type="molecule type" value="Genomic_DNA"/>
</dbReference>
<keyword evidence="3" id="KW-0133">Cell shape</keyword>
<keyword evidence="5" id="KW-1133">Transmembrane helix</keyword>
<dbReference type="Pfam" id="PF04085">
    <property type="entry name" value="MreC"/>
    <property type="match status" value="1"/>
</dbReference>
<dbReference type="InterPro" id="IPR055342">
    <property type="entry name" value="MreC_beta-barrel_core"/>
</dbReference>
<evidence type="ECO:0000313" key="7">
    <source>
        <dbReference type="EMBL" id="PWG79982.1"/>
    </source>
</evidence>
<evidence type="ECO:0000313" key="8">
    <source>
        <dbReference type="Proteomes" id="UP000245647"/>
    </source>
</evidence>
<protein>
    <recommendedName>
        <fullName evidence="2">Cell shape-determining protein MreC</fullName>
    </recommendedName>
    <alternativeName>
        <fullName evidence="4">Cell shape protein MreC</fullName>
    </alternativeName>
</protein>
<accession>A0A2U2PFE9</accession>
<reference evidence="7 8" key="1">
    <citation type="submission" date="2018-04" db="EMBL/GenBank/DDBJ databases">
        <title>Pedobacter chongqingensis sp. nov., isolated from a rottenly hemp rope.</title>
        <authorList>
            <person name="Cai Y."/>
        </authorList>
    </citation>
    <scope>NUCLEOTIDE SEQUENCE [LARGE SCALE GENOMIC DNA]</scope>
    <source>
        <strain evidence="7 8">FJ4-8</strain>
    </source>
</reference>
<organism evidence="7 8">
    <name type="scientific">Pararcticibacter amylolyticus</name>
    <dbReference type="NCBI Taxonomy" id="2173175"/>
    <lineage>
        <taxon>Bacteria</taxon>
        <taxon>Pseudomonadati</taxon>
        <taxon>Bacteroidota</taxon>
        <taxon>Sphingobacteriia</taxon>
        <taxon>Sphingobacteriales</taxon>
        <taxon>Sphingobacteriaceae</taxon>
        <taxon>Pararcticibacter</taxon>
    </lineage>
</organism>
<gene>
    <name evidence="7" type="ORF">DDR33_14400</name>
</gene>
<comment type="caution">
    <text evidence="7">The sequence shown here is derived from an EMBL/GenBank/DDBJ whole genome shotgun (WGS) entry which is preliminary data.</text>
</comment>
<evidence type="ECO:0000256" key="2">
    <source>
        <dbReference type="ARBA" id="ARBA00013855"/>
    </source>
</evidence>
<dbReference type="AlphaFoldDB" id="A0A2U2PFE9"/>
<evidence type="ECO:0000256" key="3">
    <source>
        <dbReference type="ARBA" id="ARBA00022960"/>
    </source>
</evidence>
<comment type="similarity">
    <text evidence="1">Belongs to the MreC family.</text>
</comment>
<dbReference type="RefSeq" id="WP_109416499.1">
    <property type="nucleotide sequence ID" value="NZ_QEAS01000011.1"/>
</dbReference>
<proteinExistence type="inferred from homology"/>
<feature type="transmembrane region" description="Helical" evidence="5">
    <location>
        <begin position="12"/>
        <end position="29"/>
    </location>
</feature>
<dbReference type="Gene3D" id="2.40.10.340">
    <property type="entry name" value="Rod shape-determining protein MreC, domain 1"/>
    <property type="match status" value="1"/>
</dbReference>
<dbReference type="PANTHER" id="PTHR34138">
    <property type="entry name" value="CELL SHAPE-DETERMINING PROTEIN MREC"/>
    <property type="match status" value="1"/>
</dbReference>
<dbReference type="GO" id="GO:0005886">
    <property type="term" value="C:plasma membrane"/>
    <property type="evidence" value="ECO:0007669"/>
    <property type="project" value="TreeGrafter"/>
</dbReference>
<dbReference type="InterPro" id="IPR007221">
    <property type="entry name" value="MreC"/>
</dbReference>
<dbReference type="PANTHER" id="PTHR34138:SF1">
    <property type="entry name" value="CELL SHAPE-DETERMINING PROTEIN MREC"/>
    <property type="match status" value="1"/>
</dbReference>
<feature type="domain" description="Rod shape-determining protein MreC beta-barrel core" evidence="6">
    <location>
        <begin position="111"/>
        <end position="260"/>
    </location>
</feature>
<dbReference type="Gene3D" id="2.40.10.350">
    <property type="entry name" value="Rod shape-determining protein MreC, domain 2"/>
    <property type="match status" value="1"/>
</dbReference>
<keyword evidence="5" id="KW-0472">Membrane</keyword>
<dbReference type="GO" id="GO:0008360">
    <property type="term" value="P:regulation of cell shape"/>
    <property type="evidence" value="ECO:0007669"/>
    <property type="project" value="UniProtKB-KW"/>
</dbReference>
<sequence>MRNLWLFISKYNAFFFFIIFFIVSIILIVRNNSFQRAGVLNSSNKMIGQAYERLNQFQSYLSLAQVNDSLAAENARLRSELKTAFFDDSVVQKTVKDTAARQQYAYIVARVVNNSVHQKNNYLTINRGKKHGINKGMGVICTSGIVGIVKDVSDDFATVTSLLNSDTRISASIAESQAFGSLVWGEGNYNPQMALLQDIPNHIIVKKGQHVVTSGYSTLFPSGLPIGRVSGTRNQSGESFPDIIVRLNTDFATLQYVYVIRNVFAMEKENLEAISKNNDE</sequence>
<dbReference type="OrthoDB" id="9811827at2"/>